<evidence type="ECO:0000256" key="1">
    <source>
        <dbReference type="ARBA" id="ARBA00008779"/>
    </source>
</evidence>
<comment type="caution">
    <text evidence="5">The sequence shown here is derived from an EMBL/GenBank/DDBJ whole genome shotgun (WGS) entry which is preliminary data.</text>
</comment>
<keyword evidence="6" id="KW-1185">Reference proteome</keyword>
<reference evidence="5 6" key="1">
    <citation type="submission" date="2020-08" db="EMBL/GenBank/DDBJ databases">
        <title>Genomic Encyclopedia of Type Strains, Phase IV (KMG-IV): sequencing the most valuable type-strain genomes for metagenomic binning, comparative biology and taxonomic classification.</title>
        <authorList>
            <person name="Goeker M."/>
        </authorList>
    </citation>
    <scope>NUCLEOTIDE SEQUENCE [LARGE SCALE GENOMIC DNA]</scope>
    <source>
        <strain evidence="5 6">YC6886</strain>
    </source>
</reference>
<feature type="transmembrane region" description="Helical" evidence="3">
    <location>
        <begin position="17"/>
        <end position="38"/>
    </location>
</feature>
<protein>
    <submittedName>
        <fullName evidence="5">Arylsulfatase A-like enzyme</fullName>
    </submittedName>
</protein>
<keyword evidence="3" id="KW-0472">Membrane</keyword>
<proteinExistence type="inferred from homology"/>
<sequence length="727" mass="81380">MENENCRERVSDRRAGWAVALGIGLFLVIQYGIALFRLSSNTGSMDSKFSKLAVSEYLSFLIAQNLRVGVAYLLLGVAAWLLLFPLMRRFARGRAPLVKTAALTLVAVWAIHGYFMFRLIWSRPYFMGEGHFGGGYERWLQLPPESWRPVIHGLVFVALPWVGVVLAAISWARRVAWVRRWGVGLILVAAVGSGVMHLGRAWRVSAAPMAGGNRAPNVLIIGSDSLRGDKLGFAGYRPQRSDGLAAQGVSPHIDQWASDAYQFLQCRTPMGSTLESNISTMTSSYPHTHGIRQMFPPREEVEAMQQSTIPVAEVLEARGYQTFAIGDWCAGFFDVAPLGFDDIRVSSFDNFRIYMTQAVMMAHFVVPLYFDNELGYQLFPQIQSFASFVTPEVVTGRVEKLLRQQSASDRPFFMNVFFSCNHLPYRSAEPYCSMFADPNYEGPNKSGVDFDIDEFIGGTDLEQKWKALPEKEARQIRALYDGCTRQFDDCFGRILKALAENGLENDTIVVLSADHGDDLYEPKVTLGHGLTFAGGDQGFHIPLVIRVPGTSGGRFTEQVRTLDIAPTLADFAGAEKPERWEGQSLMPWIRGTGTPQDRPYFGETQFPFIQFHVAGIERPLLPPMDELTTIDPSFNHQFVMKAEYRQPVVDAKQRCLRTGQWKLVMTPTRSGGRHYQLFHTAEDPDAMVDLAAQRPEVLAPMKAAMDRWMDAHEETAVDEIFPAGEPN</sequence>
<dbReference type="Gene3D" id="3.30.1120.10">
    <property type="match status" value="1"/>
</dbReference>
<evidence type="ECO:0000313" key="5">
    <source>
        <dbReference type="EMBL" id="MBB5352184.1"/>
    </source>
</evidence>
<dbReference type="AlphaFoldDB" id="A0A840V9C1"/>
<dbReference type="EMBL" id="JACHFD010000011">
    <property type="protein sequence ID" value="MBB5352184.1"/>
    <property type="molecule type" value="Genomic_DNA"/>
</dbReference>
<dbReference type="InterPro" id="IPR000917">
    <property type="entry name" value="Sulfatase_N"/>
</dbReference>
<feature type="transmembrane region" description="Helical" evidence="3">
    <location>
        <begin position="58"/>
        <end position="84"/>
    </location>
</feature>
<name>A0A840V9C1_9BACT</name>
<evidence type="ECO:0000256" key="2">
    <source>
        <dbReference type="ARBA" id="ARBA00022801"/>
    </source>
</evidence>
<dbReference type="InterPro" id="IPR017850">
    <property type="entry name" value="Alkaline_phosphatase_core_sf"/>
</dbReference>
<evidence type="ECO:0000256" key="3">
    <source>
        <dbReference type="SAM" id="Phobius"/>
    </source>
</evidence>
<dbReference type="PANTHER" id="PTHR42693:SF53">
    <property type="entry name" value="ENDO-4-O-SULFATASE"/>
    <property type="match status" value="1"/>
</dbReference>
<keyword evidence="3" id="KW-1133">Transmembrane helix</keyword>
<dbReference type="InterPro" id="IPR050738">
    <property type="entry name" value="Sulfatase"/>
</dbReference>
<evidence type="ECO:0000313" key="6">
    <source>
        <dbReference type="Proteomes" id="UP000557717"/>
    </source>
</evidence>
<keyword evidence="3" id="KW-0812">Transmembrane</keyword>
<dbReference type="Proteomes" id="UP000557717">
    <property type="component" value="Unassembled WGS sequence"/>
</dbReference>
<evidence type="ECO:0000259" key="4">
    <source>
        <dbReference type="Pfam" id="PF00884"/>
    </source>
</evidence>
<gene>
    <name evidence="5" type="ORF">HNR46_002427</name>
</gene>
<dbReference type="Gene3D" id="3.40.720.10">
    <property type="entry name" value="Alkaline Phosphatase, subunit A"/>
    <property type="match status" value="1"/>
</dbReference>
<dbReference type="SUPFAM" id="SSF53649">
    <property type="entry name" value="Alkaline phosphatase-like"/>
    <property type="match status" value="1"/>
</dbReference>
<accession>A0A840V9C1</accession>
<dbReference type="CDD" id="cd16148">
    <property type="entry name" value="sulfatase_like"/>
    <property type="match status" value="1"/>
</dbReference>
<feature type="transmembrane region" description="Helical" evidence="3">
    <location>
        <begin position="150"/>
        <end position="169"/>
    </location>
</feature>
<dbReference type="RefSeq" id="WP_184019002.1">
    <property type="nucleotide sequence ID" value="NZ_JACHFD010000011.1"/>
</dbReference>
<dbReference type="GO" id="GO:0004065">
    <property type="term" value="F:arylsulfatase activity"/>
    <property type="evidence" value="ECO:0007669"/>
    <property type="project" value="TreeGrafter"/>
</dbReference>
<keyword evidence="2" id="KW-0378">Hydrolase</keyword>
<feature type="domain" description="Sulfatase N-terminal" evidence="4">
    <location>
        <begin position="216"/>
        <end position="573"/>
    </location>
</feature>
<dbReference type="Pfam" id="PF00884">
    <property type="entry name" value="Sulfatase"/>
    <property type="match status" value="1"/>
</dbReference>
<feature type="transmembrane region" description="Helical" evidence="3">
    <location>
        <begin position="96"/>
        <end position="117"/>
    </location>
</feature>
<feature type="transmembrane region" description="Helical" evidence="3">
    <location>
        <begin position="181"/>
        <end position="199"/>
    </location>
</feature>
<organism evidence="5 6">
    <name type="scientific">Haloferula luteola</name>
    <dbReference type="NCBI Taxonomy" id="595692"/>
    <lineage>
        <taxon>Bacteria</taxon>
        <taxon>Pseudomonadati</taxon>
        <taxon>Verrucomicrobiota</taxon>
        <taxon>Verrucomicrobiia</taxon>
        <taxon>Verrucomicrobiales</taxon>
        <taxon>Verrucomicrobiaceae</taxon>
        <taxon>Haloferula</taxon>
    </lineage>
</organism>
<comment type="similarity">
    <text evidence="1">Belongs to the sulfatase family.</text>
</comment>
<dbReference type="PANTHER" id="PTHR42693">
    <property type="entry name" value="ARYLSULFATASE FAMILY MEMBER"/>
    <property type="match status" value="1"/>
</dbReference>